<keyword evidence="2" id="KW-0472">Membrane</keyword>
<feature type="compositionally biased region" description="Polar residues" evidence="1">
    <location>
        <begin position="1"/>
        <end position="10"/>
    </location>
</feature>
<dbReference type="InterPro" id="IPR009936">
    <property type="entry name" value="DUF1468"/>
</dbReference>
<evidence type="ECO:0000259" key="3">
    <source>
        <dbReference type="Pfam" id="PF07331"/>
    </source>
</evidence>
<feature type="transmembrane region" description="Helical" evidence="2">
    <location>
        <begin position="74"/>
        <end position="92"/>
    </location>
</feature>
<name>A0A917X5I2_9ACTN</name>
<organism evidence="4 5">
    <name type="scientific">Dactylosporangium sucinum</name>
    <dbReference type="NCBI Taxonomy" id="1424081"/>
    <lineage>
        <taxon>Bacteria</taxon>
        <taxon>Bacillati</taxon>
        <taxon>Actinomycetota</taxon>
        <taxon>Actinomycetes</taxon>
        <taxon>Micromonosporales</taxon>
        <taxon>Micromonosporaceae</taxon>
        <taxon>Dactylosporangium</taxon>
    </lineage>
</organism>
<dbReference type="Pfam" id="PF07331">
    <property type="entry name" value="TctB"/>
    <property type="match status" value="1"/>
</dbReference>
<feature type="transmembrane region" description="Helical" evidence="2">
    <location>
        <begin position="42"/>
        <end position="62"/>
    </location>
</feature>
<evidence type="ECO:0000256" key="2">
    <source>
        <dbReference type="SAM" id="Phobius"/>
    </source>
</evidence>
<accession>A0A917X5I2</accession>
<reference evidence="4" key="1">
    <citation type="journal article" date="2014" name="Int. J. Syst. Evol. Microbiol.">
        <title>Complete genome sequence of Corynebacterium casei LMG S-19264T (=DSM 44701T), isolated from a smear-ripened cheese.</title>
        <authorList>
            <consortium name="US DOE Joint Genome Institute (JGI-PGF)"/>
            <person name="Walter F."/>
            <person name="Albersmeier A."/>
            <person name="Kalinowski J."/>
            <person name="Ruckert C."/>
        </authorList>
    </citation>
    <scope>NUCLEOTIDE SEQUENCE</scope>
    <source>
        <strain evidence="4">JCM 19831</strain>
    </source>
</reference>
<feature type="transmembrane region" description="Helical" evidence="2">
    <location>
        <begin position="135"/>
        <end position="151"/>
    </location>
</feature>
<sequence>MSHPDSTNIDSPGRADAAARPGEGTEQDEEPVNATTSPVGPLLMGVAMLAFGALMLTQTFKISGDGLEPDGPRFLPFIVASLWVVLALTYLGQQIRRFIERTGSLPAERFTHMLGATALVALLVVYAYALDSLGYVIATSLFFAGAARAMGSRQPTRDLVAAVALSLLVYLSFTRALGVHLPEGVLGL</sequence>
<keyword evidence="2" id="KW-0812">Transmembrane</keyword>
<evidence type="ECO:0000313" key="4">
    <source>
        <dbReference type="EMBL" id="GGM71314.1"/>
    </source>
</evidence>
<gene>
    <name evidence="4" type="ORF">GCM10007977_086450</name>
</gene>
<dbReference type="AlphaFoldDB" id="A0A917X5I2"/>
<comment type="caution">
    <text evidence="4">The sequence shown here is derived from an EMBL/GenBank/DDBJ whole genome shotgun (WGS) entry which is preliminary data.</text>
</comment>
<proteinExistence type="predicted"/>
<feature type="transmembrane region" description="Helical" evidence="2">
    <location>
        <begin position="113"/>
        <end position="129"/>
    </location>
</feature>
<feature type="region of interest" description="Disordered" evidence="1">
    <location>
        <begin position="1"/>
        <end position="36"/>
    </location>
</feature>
<dbReference type="Proteomes" id="UP000642070">
    <property type="component" value="Unassembled WGS sequence"/>
</dbReference>
<keyword evidence="2" id="KW-1133">Transmembrane helix</keyword>
<feature type="transmembrane region" description="Helical" evidence="2">
    <location>
        <begin position="158"/>
        <end position="178"/>
    </location>
</feature>
<dbReference type="RefSeq" id="WP_190255880.1">
    <property type="nucleotide sequence ID" value="NZ_BMPI01000062.1"/>
</dbReference>
<evidence type="ECO:0000256" key="1">
    <source>
        <dbReference type="SAM" id="MobiDB-lite"/>
    </source>
</evidence>
<dbReference type="EMBL" id="BMPI01000062">
    <property type="protein sequence ID" value="GGM71314.1"/>
    <property type="molecule type" value="Genomic_DNA"/>
</dbReference>
<protein>
    <recommendedName>
        <fullName evidence="3">DUF1468 domain-containing protein</fullName>
    </recommendedName>
</protein>
<reference evidence="4" key="2">
    <citation type="submission" date="2020-09" db="EMBL/GenBank/DDBJ databases">
        <authorList>
            <person name="Sun Q."/>
            <person name="Ohkuma M."/>
        </authorList>
    </citation>
    <scope>NUCLEOTIDE SEQUENCE</scope>
    <source>
        <strain evidence="4">JCM 19831</strain>
    </source>
</reference>
<keyword evidence="5" id="KW-1185">Reference proteome</keyword>
<feature type="domain" description="DUF1468" evidence="3">
    <location>
        <begin position="43"/>
        <end position="182"/>
    </location>
</feature>
<evidence type="ECO:0000313" key="5">
    <source>
        <dbReference type="Proteomes" id="UP000642070"/>
    </source>
</evidence>